<dbReference type="InterPro" id="IPR050570">
    <property type="entry name" value="Cell_wall_metabolism_enzyme"/>
</dbReference>
<keyword evidence="1" id="KW-1133">Transmembrane helix</keyword>
<keyword evidence="4" id="KW-1185">Reference proteome</keyword>
<dbReference type="RefSeq" id="WP_085463126.1">
    <property type="nucleotide sequence ID" value="NZ_FXBL01000004.1"/>
</dbReference>
<evidence type="ECO:0000313" key="3">
    <source>
        <dbReference type="EMBL" id="SMH30038.1"/>
    </source>
</evidence>
<sequence length="298" mass="32009">MFFVVVILLVVCIGLPLFYAWRIWRLDEPSILGWLLVVVDACVFVALIILVGRWDIAGYYLQFVLLAVLAVSILASLIVHVRRPFAPSDRRAFFRQRIPTVVSLAAFGAAIVYVVSGTVPPNQARDLAFPLRDGRFVVGQGGGVTLLNKHASHDAQRFAADITAIGQAGFRASGILPDDLDRYEIFGKPVVSPCAGSVTRVVTGLPDLTPPNADPDNLAGNLVVLLCDGLQVELAHLQEGSVSVEAGQQVSAGDPIGRVGNSGNTTEPHLHIHAVDPETNAGVPITFDGRFPFRNSVF</sequence>
<dbReference type="CDD" id="cd12797">
    <property type="entry name" value="M23_peptidase"/>
    <property type="match status" value="1"/>
</dbReference>
<feature type="transmembrane region" description="Helical" evidence="1">
    <location>
        <begin position="100"/>
        <end position="119"/>
    </location>
</feature>
<protein>
    <submittedName>
        <fullName evidence="3">Peptidase family M23</fullName>
    </submittedName>
</protein>
<evidence type="ECO:0000313" key="4">
    <source>
        <dbReference type="Proteomes" id="UP000193083"/>
    </source>
</evidence>
<dbReference type="PANTHER" id="PTHR21666">
    <property type="entry name" value="PEPTIDASE-RELATED"/>
    <property type="match status" value="1"/>
</dbReference>
<dbReference type="Gene3D" id="2.70.70.10">
    <property type="entry name" value="Glucose Permease (Domain IIA)"/>
    <property type="match status" value="1"/>
</dbReference>
<dbReference type="PANTHER" id="PTHR21666:SF270">
    <property type="entry name" value="MUREIN HYDROLASE ACTIVATOR ENVC"/>
    <property type="match status" value="1"/>
</dbReference>
<proteinExistence type="predicted"/>
<feature type="transmembrane region" description="Helical" evidence="1">
    <location>
        <begin position="57"/>
        <end position="79"/>
    </location>
</feature>
<keyword evidence="1" id="KW-0472">Membrane</keyword>
<reference evidence="3 4" key="1">
    <citation type="submission" date="2017-04" db="EMBL/GenBank/DDBJ databases">
        <authorList>
            <person name="Afonso C.L."/>
            <person name="Miller P.J."/>
            <person name="Scott M.A."/>
            <person name="Spackman E."/>
            <person name="Goraichik I."/>
            <person name="Dimitrov K.M."/>
            <person name="Suarez D.L."/>
            <person name="Swayne D.E."/>
        </authorList>
    </citation>
    <scope>NUCLEOTIDE SEQUENCE [LARGE SCALE GENOMIC DNA]</scope>
    <source>
        <strain evidence="3 4">B5P</strain>
    </source>
</reference>
<dbReference type="OrthoDB" id="5489603at2"/>
<dbReference type="Proteomes" id="UP000193083">
    <property type="component" value="Unassembled WGS sequence"/>
</dbReference>
<dbReference type="GO" id="GO:0004222">
    <property type="term" value="F:metalloendopeptidase activity"/>
    <property type="evidence" value="ECO:0007669"/>
    <property type="project" value="TreeGrafter"/>
</dbReference>
<dbReference type="InterPro" id="IPR011055">
    <property type="entry name" value="Dup_hybrid_motif"/>
</dbReference>
<dbReference type="AlphaFoldDB" id="A0A1X7MYX2"/>
<gene>
    <name evidence="3" type="ORF">SAMN02982922_0986</name>
</gene>
<dbReference type="Pfam" id="PF01551">
    <property type="entry name" value="Peptidase_M23"/>
    <property type="match status" value="1"/>
</dbReference>
<feature type="transmembrane region" description="Helical" evidence="1">
    <location>
        <begin position="6"/>
        <end position="24"/>
    </location>
</feature>
<feature type="domain" description="M23ase beta-sheet core" evidence="2">
    <location>
        <begin position="187"/>
        <end position="274"/>
    </location>
</feature>
<feature type="transmembrane region" description="Helical" evidence="1">
    <location>
        <begin position="31"/>
        <end position="51"/>
    </location>
</feature>
<evidence type="ECO:0000256" key="1">
    <source>
        <dbReference type="SAM" id="Phobius"/>
    </source>
</evidence>
<dbReference type="SUPFAM" id="SSF51261">
    <property type="entry name" value="Duplicated hybrid motif"/>
    <property type="match status" value="1"/>
</dbReference>
<dbReference type="InterPro" id="IPR016047">
    <property type="entry name" value="M23ase_b-sheet_dom"/>
</dbReference>
<name>A0A1X7MYX2_9HYPH</name>
<keyword evidence="1" id="KW-0812">Transmembrane</keyword>
<dbReference type="EMBL" id="FXBL01000004">
    <property type="protein sequence ID" value="SMH30038.1"/>
    <property type="molecule type" value="Genomic_DNA"/>
</dbReference>
<evidence type="ECO:0000259" key="2">
    <source>
        <dbReference type="Pfam" id="PF01551"/>
    </source>
</evidence>
<accession>A0A1X7MYX2</accession>
<organism evidence="3 4">
    <name type="scientific">Mesorhizobium australicum</name>
    <dbReference type="NCBI Taxonomy" id="536018"/>
    <lineage>
        <taxon>Bacteria</taxon>
        <taxon>Pseudomonadati</taxon>
        <taxon>Pseudomonadota</taxon>
        <taxon>Alphaproteobacteria</taxon>
        <taxon>Hyphomicrobiales</taxon>
        <taxon>Phyllobacteriaceae</taxon>
        <taxon>Mesorhizobium</taxon>
    </lineage>
</organism>